<evidence type="ECO:0000313" key="1">
    <source>
        <dbReference type="EMBL" id="GAA0345473.1"/>
    </source>
</evidence>
<reference evidence="1 2" key="1">
    <citation type="journal article" date="2019" name="Int. J. Syst. Evol. Microbiol.">
        <title>The Global Catalogue of Microorganisms (GCM) 10K type strain sequencing project: providing services to taxonomists for standard genome sequencing and annotation.</title>
        <authorList>
            <consortium name="The Broad Institute Genomics Platform"/>
            <consortium name="The Broad Institute Genome Sequencing Center for Infectious Disease"/>
            <person name="Wu L."/>
            <person name="Ma J."/>
        </authorList>
    </citation>
    <scope>NUCLEOTIDE SEQUENCE [LARGE SCALE GENOMIC DNA]</scope>
    <source>
        <strain evidence="1 2">JCM 3146</strain>
    </source>
</reference>
<protein>
    <submittedName>
        <fullName evidence="1">Uncharacterized protein</fullName>
    </submittedName>
</protein>
<name>A0ABN0WS72_9ACTN</name>
<keyword evidence="2" id="KW-1185">Reference proteome</keyword>
<proteinExistence type="predicted"/>
<dbReference type="Proteomes" id="UP001501822">
    <property type="component" value="Unassembled WGS sequence"/>
</dbReference>
<accession>A0ABN0WS72</accession>
<dbReference type="RefSeq" id="WP_252808402.1">
    <property type="nucleotide sequence ID" value="NZ_BAAABM010000037.1"/>
</dbReference>
<organism evidence="1 2">
    <name type="scientific">Actinoallomurus spadix</name>
    <dbReference type="NCBI Taxonomy" id="79912"/>
    <lineage>
        <taxon>Bacteria</taxon>
        <taxon>Bacillati</taxon>
        <taxon>Actinomycetota</taxon>
        <taxon>Actinomycetes</taxon>
        <taxon>Streptosporangiales</taxon>
        <taxon>Thermomonosporaceae</taxon>
        <taxon>Actinoallomurus</taxon>
    </lineage>
</organism>
<dbReference type="EMBL" id="BAAABM010000037">
    <property type="protein sequence ID" value="GAA0345473.1"/>
    <property type="molecule type" value="Genomic_DNA"/>
</dbReference>
<gene>
    <name evidence="1" type="ORF">GCM10010151_38770</name>
</gene>
<sequence length="234" mass="25185">MDAASAAELLARMFGEGHGLACRLDGNVVELPDAGLRVAVDTPDLQPNGVIVRVPIGVNHPAWGDVFAWDQAVGVGGDDRHPVAAAAYEWLHHVFPVFAAYALPGHELAANVHTETRNDGRRPARIHYGPIAIRNFGGLGEVTQRAVADRSPTMVVAERLFDGYALPDRPLWWYTFAARMPDGPIEEVTLVNGDGGDSLRGISDHLPWEGHGSVKSWALLVPGPMMPFTQPPVG</sequence>
<evidence type="ECO:0000313" key="2">
    <source>
        <dbReference type="Proteomes" id="UP001501822"/>
    </source>
</evidence>
<comment type="caution">
    <text evidence="1">The sequence shown here is derived from an EMBL/GenBank/DDBJ whole genome shotgun (WGS) entry which is preliminary data.</text>
</comment>